<comment type="caution">
    <text evidence="1">The sequence shown here is derived from an EMBL/GenBank/DDBJ whole genome shotgun (WGS) entry which is preliminary data.</text>
</comment>
<proteinExistence type="predicted"/>
<gene>
    <name evidence="1" type="ORF">R1flu_022235</name>
</gene>
<sequence>MVRSKIVGMRQGKIDCYSWSLTGLRRYSPRANKSLKSEPSEVQGRAEEASLPLLQRCKNHLLSNWRGQLSTVKADEKNVHGSLLLYSVVAGQTLVWIPRNDLHESNLLLDNRGSLVVGHTDPPPLIHAMRNVGHVPPRTILLSELDLVPGYEMEYVKKRVLKLMSSTKQGIENAGPATKSLLRDSGNSINARLKALETMAVSQEKDFHVYRLTPKTCHYVDLLGGRYLVEVNDVIGAVTDHLCPLSAALIEGINQSDCRRMALIMFCAVYVQERVQDAYMFSADRWGVSLLARMASENKNHNEGVDHPSPELERAKWREFRFSFSHEVKDIEHFCLMLADMEKECVEALNKAKELLEGQK</sequence>
<dbReference type="Gene3D" id="3.20.180.10">
    <property type="entry name" value="PNP-oxidase-like"/>
    <property type="match status" value="1"/>
</dbReference>
<dbReference type="Gene3D" id="2.30.110.10">
    <property type="entry name" value="Electron Transport, Fmn-binding Protein, Chain A"/>
    <property type="match status" value="1"/>
</dbReference>
<dbReference type="InterPro" id="IPR012349">
    <property type="entry name" value="Split_barrel_FMN-bd"/>
</dbReference>
<dbReference type="SUPFAM" id="SSF50475">
    <property type="entry name" value="FMN-binding split barrel"/>
    <property type="match status" value="1"/>
</dbReference>
<reference evidence="1 2" key="1">
    <citation type="submission" date="2024-09" db="EMBL/GenBank/DDBJ databases">
        <title>Chromosome-scale assembly of Riccia fluitans.</title>
        <authorList>
            <person name="Paukszto L."/>
            <person name="Sawicki J."/>
            <person name="Karawczyk K."/>
            <person name="Piernik-Szablinska J."/>
            <person name="Szczecinska M."/>
            <person name="Mazdziarz M."/>
        </authorList>
    </citation>
    <scope>NUCLEOTIDE SEQUENCE [LARGE SCALE GENOMIC DNA]</scope>
    <source>
        <strain evidence="1">Rf_01</strain>
        <tissue evidence="1">Aerial parts of the thallus</tissue>
    </source>
</reference>
<dbReference type="AlphaFoldDB" id="A0ABD1ZRN2"/>
<name>A0ABD1ZRN2_9MARC</name>
<protein>
    <submittedName>
        <fullName evidence="1">Uncharacterized protein</fullName>
    </submittedName>
</protein>
<accession>A0ABD1ZRN2</accession>
<evidence type="ECO:0000313" key="1">
    <source>
        <dbReference type="EMBL" id="KAL2654107.1"/>
    </source>
</evidence>
<dbReference type="PANTHER" id="PTHR37375:SF1">
    <property type="entry name" value="DUF2470 DOMAIN-CONTAINING PROTEIN"/>
    <property type="match status" value="1"/>
</dbReference>
<dbReference type="PANTHER" id="PTHR37375">
    <property type="entry name" value="EXPRESSED PROTEIN"/>
    <property type="match status" value="1"/>
</dbReference>
<dbReference type="EMBL" id="JBHFFA010000001">
    <property type="protein sequence ID" value="KAL2654107.1"/>
    <property type="molecule type" value="Genomic_DNA"/>
</dbReference>
<dbReference type="InterPro" id="IPR037119">
    <property type="entry name" value="Haem_oxidase_HugZ-like_sf"/>
</dbReference>
<evidence type="ECO:0000313" key="2">
    <source>
        <dbReference type="Proteomes" id="UP001605036"/>
    </source>
</evidence>
<organism evidence="1 2">
    <name type="scientific">Riccia fluitans</name>
    <dbReference type="NCBI Taxonomy" id="41844"/>
    <lineage>
        <taxon>Eukaryota</taxon>
        <taxon>Viridiplantae</taxon>
        <taxon>Streptophyta</taxon>
        <taxon>Embryophyta</taxon>
        <taxon>Marchantiophyta</taxon>
        <taxon>Marchantiopsida</taxon>
        <taxon>Marchantiidae</taxon>
        <taxon>Marchantiales</taxon>
        <taxon>Ricciaceae</taxon>
        <taxon>Riccia</taxon>
    </lineage>
</organism>
<dbReference type="Proteomes" id="UP001605036">
    <property type="component" value="Unassembled WGS sequence"/>
</dbReference>
<keyword evidence="2" id="KW-1185">Reference proteome</keyword>